<dbReference type="HAMAP" id="MF_00338">
    <property type="entry name" value="UPF0145"/>
    <property type="match status" value="1"/>
</dbReference>
<comment type="similarity">
    <text evidence="1 2">Belongs to the UPF0145 family.</text>
</comment>
<dbReference type="InterPro" id="IPR035439">
    <property type="entry name" value="UPF0145_dom_sf"/>
</dbReference>
<evidence type="ECO:0000256" key="1">
    <source>
        <dbReference type="ARBA" id="ARBA00010751"/>
    </source>
</evidence>
<dbReference type="EMBL" id="LR031358">
    <property type="protein sequence ID" value="VDB97656.1"/>
    <property type="molecule type" value="Genomic_DNA"/>
</dbReference>
<accession>A0A6N4A7C9</accession>
<gene>
    <name evidence="3" type="ORF">ATX59_03030</name>
    <name evidence="4" type="ORF">OENI_0603</name>
</gene>
<evidence type="ECO:0000313" key="5">
    <source>
        <dbReference type="Proteomes" id="UP000181728"/>
    </source>
</evidence>
<dbReference type="AlphaFoldDB" id="A0A6N4A7C9"/>
<sequence length="105" mass="11431">MIVCTTENIAGYRIDKTFGEVFGLTTRSRNLVRTFGAGLKTLVGGEVVTWTQLQDQARLDAIERLKNNADKIGANAVTMMRFDSNEANGIMSVVAYGTAVKVSEL</sequence>
<evidence type="ECO:0000313" key="3">
    <source>
        <dbReference type="EMBL" id="OIM21657.1"/>
    </source>
</evidence>
<organism evidence="3 5">
    <name type="scientific">Oenococcus oeni</name>
    <name type="common">Leuconostoc oenos</name>
    <dbReference type="NCBI Taxonomy" id="1247"/>
    <lineage>
        <taxon>Bacteria</taxon>
        <taxon>Bacillati</taxon>
        <taxon>Bacillota</taxon>
        <taxon>Bacilli</taxon>
        <taxon>Lactobacillales</taxon>
        <taxon>Lactobacillaceae</taxon>
        <taxon>Oenococcus</taxon>
    </lineage>
</organism>
<proteinExistence type="inferred from homology"/>
<dbReference type="PANTHER" id="PTHR34068">
    <property type="entry name" value="UPF0145 PROTEIN YBJQ"/>
    <property type="match status" value="1"/>
</dbReference>
<dbReference type="RefSeq" id="WP_071419716.1">
    <property type="nucleotide sequence ID" value="NZ_LR031358.1"/>
</dbReference>
<protein>
    <recommendedName>
        <fullName evidence="2">UPF0145 protein ATX59_03030</fullName>
    </recommendedName>
</protein>
<dbReference type="Gene3D" id="3.30.110.70">
    <property type="entry name" value="Hypothetical protein apc22750. Chain B"/>
    <property type="match status" value="1"/>
</dbReference>
<reference evidence="4 6" key="2">
    <citation type="submission" date="2018-08" db="EMBL/GenBank/DDBJ databases">
        <authorList>
            <person name="Lorentzen P. G. S. M."/>
        </authorList>
    </citation>
    <scope>NUCLEOTIDE SEQUENCE [LARGE SCALE GENOMIC DNA]</scope>
    <source>
        <strain evidence="4 6">CRBO_1381</strain>
    </source>
</reference>
<dbReference type="Proteomes" id="UP000181728">
    <property type="component" value="Unassembled WGS sequence"/>
</dbReference>
<dbReference type="InterPro" id="IPR002765">
    <property type="entry name" value="UPF0145_YbjQ-like"/>
</dbReference>
<reference evidence="3 5" key="1">
    <citation type="journal article" date="2016" name="BMC Genomics">
        <title>Consensus pan-genome assembly of the specialised wine bacterium Oenococcus oeni.</title>
        <authorList>
            <person name="Sternes P.R."/>
            <person name="Borneman A.R."/>
        </authorList>
    </citation>
    <scope>NUCLEOTIDE SEQUENCE [LARGE SCALE GENOMIC DNA]</scope>
    <source>
        <strain evidence="3 5">AWRIB661</strain>
    </source>
</reference>
<dbReference type="SUPFAM" id="SSF117782">
    <property type="entry name" value="YbjQ-like"/>
    <property type="match status" value="1"/>
</dbReference>
<evidence type="ECO:0000313" key="6">
    <source>
        <dbReference type="Proteomes" id="UP000294726"/>
    </source>
</evidence>
<dbReference type="PANTHER" id="PTHR34068:SF2">
    <property type="entry name" value="UPF0145 PROTEIN SCO3412"/>
    <property type="match status" value="1"/>
</dbReference>
<dbReference type="Pfam" id="PF01906">
    <property type="entry name" value="YbjQ_1"/>
    <property type="match status" value="1"/>
</dbReference>
<evidence type="ECO:0000313" key="4">
    <source>
        <dbReference type="EMBL" id="VDB97656.1"/>
    </source>
</evidence>
<name>A0A6N4A7C9_OENOE</name>
<dbReference type="Proteomes" id="UP000294726">
    <property type="component" value="Chromosome"/>
</dbReference>
<evidence type="ECO:0000256" key="2">
    <source>
        <dbReference type="HAMAP-Rule" id="MF_00338"/>
    </source>
</evidence>
<dbReference type="EMBL" id="MLOK01000028">
    <property type="protein sequence ID" value="OIM21657.1"/>
    <property type="molecule type" value="Genomic_DNA"/>
</dbReference>